<feature type="transmembrane region" description="Helical" evidence="1">
    <location>
        <begin position="35"/>
        <end position="53"/>
    </location>
</feature>
<dbReference type="RefSeq" id="WP_182950038.1">
    <property type="nucleotide sequence ID" value="NZ_JABEQK010000007.1"/>
</dbReference>
<proteinExistence type="predicted"/>
<dbReference type="InterPro" id="IPR030972">
    <property type="entry name" value="UrcA_uranyl"/>
</dbReference>
<organism evidence="2 3">
    <name type="scientific">Gluconacetobacter takamatsuzukensis</name>
    <dbReference type="NCBI Taxonomy" id="1286190"/>
    <lineage>
        <taxon>Bacteria</taxon>
        <taxon>Pseudomonadati</taxon>
        <taxon>Pseudomonadota</taxon>
        <taxon>Alphaproteobacteria</taxon>
        <taxon>Acetobacterales</taxon>
        <taxon>Acetobacteraceae</taxon>
        <taxon>Gluconacetobacter</taxon>
    </lineage>
</organism>
<evidence type="ECO:0000256" key="1">
    <source>
        <dbReference type="SAM" id="Phobius"/>
    </source>
</evidence>
<accession>A0A7W4KES6</accession>
<comment type="caution">
    <text evidence="2">The sequence shown here is derived from an EMBL/GenBank/DDBJ whole genome shotgun (WGS) entry which is preliminary data.</text>
</comment>
<protein>
    <submittedName>
        <fullName evidence="2">UrcA family protein</fullName>
    </submittedName>
</protein>
<keyword evidence="1" id="KW-0812">Transmembrane</keyword>
<dbReference type="EMBL" id="JABEQK010000007">
    <property type="protein sequence ID" value="MBB2205515.1"/>
    <property type="molecule type" value="Genomic_DNA"/>
</dbReference>
<keyword evidence="3" id="KW-1185">Reference proteome</keyword>
<reference evidence="2 3" key="1">
    <citation type="submission" date="2020-04" db="EMBL/GenBank/DDBJ databases">
        <title>Description of novel Gluconacetobacter.</title>
        <authorList>
            <person name="Sombolestani A."/>
        </authorList>
    </citation>
    <scope>NUCLEOTIDE SEQUENCE [LARGE SCALE GENOMIC DNA]</scope>
    <source>
        <strain evidence="2 3">LMG 27800</strain>
    </source>
</reference>
<name>A0A7W4KES6_9PROT</name>
<keyword evidence="1" id="KW-1133">Transmembrane helix</keyword>
<sequence length="156" mass="16781">MTNPVRMMCAAPVEAVPAKAFVGQPDLRPVPRRRAGLLGIGLLILAGLAPAVAPHPAWAQGVATPEDITVEGGAEVERIAVPYHRAELAYGTNARYLMSRIDQAALTVCGDSPAVGLEIRRAIERSDCRRDAVMRAVRDVNDANLYQVAARYDLPQ</sequence>
<evidence type="ECO:0000313" key="2">
    <source>
        <dbReference type="EMBL" id="MBB2205515.1"/>
    </source>
</evidence>
<dbReference type="AlphaFoldDB" id="A0A7W4KES6"/>
<evidence type="ECO:0000313" key="3">
    <source>
        <dbReference type="Proteomes" id="UP000540556"/>
    </source>
</evidence>
<dbReference type="NCBIfam" id="TIGR04433">
    <property type="entry name" value="UrcA_uranyl"/>
    <property type="match status" value="1"/>
</dbReference>
<gene>
    <name evidence="2" type="ORF">HLH27_10860</name>
</gene>
<dbReference type="Proteomes" id="UP000540556">
    <property type="component" value="Unassembled WGS sequence"/>
</dbReference>
<keyword evidence="1" id="KW-0472">Membrane</keyword>